<accession>A0AAN1WHX9</accession>
<organism evidence="9 10">
    <name type="scientific">Marinagarivorans cellulosilyticus</name>
    <dbReference type="NCBI Taxonomy" id="2721545"/>
    <lineage>
        <taxon>Bacteria</taxon>
        <taxon>Pseudomonadati</taxon>
        <taxon>Pseudomonadota</taxon>
        <taxon>Gammaproteobacteria</taxon>
        <taxon>Cellvibrionales</taxon>
        <taxon>Cellvibrionaceae</taxon>
        <taxon>Marinagarivorans</taxon>
    </lineage>
</organism>
<comment type="pathway">
    <text evidence="8">Cofactor biosynthesis; biotin biosynthesis; biotin from 7,8-diaminononanoate: step 1/2.</text>
</comment>
<dbReference type="GO" id="GO:0005524">
    <property type="term" value="F:ATP binding"/>
    <property type="evidence" value="ECO:0007669"/>
    <property type="project" value="UniProtKB-UniRule"/>
</dbReference>
<evidence type="ECO:0000256" key="5">
    <source>
        <dbReference type="ARBA" id="ARBA00022756"/>
    </source>
</evidence>
<feature type="binding site" evidence="8">
    <location>
        <position position="117"/>
    </location>
    <ligand>
        <name>Mg(2+)</name>
        <dbReference type="ChEBI" id="CHEBI:18420"/>
    </ligand>
</feature>
<dbReference type="NCBIfam" id="TIGR00347">
    <property type="entry name" value="bioD"/>
    <property type="match status" value="1"/>
</dbReference>
<evidence type="ECO:0000256" key="3">
    <source>
        <dbReference type="ARBA" id="ARBA00022723"/>
    </source>
</evidence>
<comment type="function">
    <text evidence="8">Catalyzes a mechanistically unusual reaction, the ATP-dependent insertion of CO2 between the N7 and N8 nitrogen atoms of 7,8-diaminopelargonic acid (DAPA, also called 7,8-diammoniononanoate) to form a ureido ring.</text>
</comment>
<evidence type="ECO:0000256" key="7">
    <source>
        <dbReference type="ARBA" id="ARBA00022842"/>
    </source>
</evidence>
<reference evidence="9 10" key="1">
    <citation type="journal article" date="2022" name="IScience">
        <title>An ultrasensitive nanofiber-based assay for enzymatic hydrolysis and deep-sea microbial degradation of cellulose.</title>
        <authorList>
            <person name="Tsudome M."/>
            <person name="Tachioka M."/>
            <person name="Miyazaki M."/>
            <person name="Uchimura K."/>
            <person name="Tsuda M."/>
            <person name="Takaki Y."/>
            <person name="Deguchi S."/>
        </authorList>
    </citation>
    <scope>NUCLEOTIDE SEQUENCE [LARGE SCALE GENOMIC DNA]</scope>
    <source>
        <strain evidence="9 10">GE09</strain>
    </source>
</reference>
<dbReference type="FunFam" id="3.40.50.300:FF:000292">
    <property type="entry name" value="ATP-dependent dethiobiotin synthetase BioD"/>
    <property type="match status" value="1"/>
</dbReference>
<feature type="active site" evidence="8">
    <location>
        <position position="38"/>
    </location>
</feature>
<feature type="binding site" evidence="8">
    <location>
        <position position="214"/>
    </location>
    <ligand>
        <name>ATP</name>
        <dbReference type="ChEBI" id="CHEBI:30616"/>
    </ligand>
</feature>
<dbReference type="RefSeq" id="WP_236981935.1">
    <property type="nucleotide sequence ID" value="NZ_AP023086.1"/>
</dbReference>
<dbReference type="HAMAP" id="MF_00336">
    <property type="entry name" value="BioD"/>
    <property type="match status" value="1"/>
</dbReference>
<comment type="catalytic activity">
    <reaction evidence="8">
        <text>(7R,8S)-7,8-diammoniononanoate + CO2 + ATP = (4R,5S)-dethiobiotin + ADP + phosphate + 3 H(+)</text>
        <dbReference type="Rhea" id="RHEA:15805"/>
        <dbReference type="ChEBI" id="CHEBI:15378"/>
        <dbReference type="ChEBI" id="CHEBI:16526"/>
        <dbReference type="ChEBI" id="CHEBI:30616"/>
        <dbReference type="ChEBI" id="CHEBI:43474"/>
        <dbReference type="ChEBI" id="CHEBI:149469"/>
        <dbReference type="ChEBI" id="CHEBI:149473"/>
        <dbReference type="ChEBI" id="CHEBI:456216"/>
        <dbReference type="EC" id="6.3.3.3"/>
    </reaction>
</comment>
<comment type="similarity">
    <text evidence="8">Belongs to the dethiobiotin synthetase family.</text>
</comment>
<feature type="binding site" evidence="8">
    <location>
        <begin position="117"/>
        <end position="120"/>
    </location>
    <ligand>
        <name>ATP</name>
        <dbReference type="ChEBI" id="CHEBI:30616"/>
    </ligand>
</feature>
<dbReference type="PIRSF" id="PIRSF006755">
    <property type="entry name" value="DTB_synth"/>
    <property type="match status" value="1"/>
</dbReference>
<keyword evidence="6 8" id="KW-0067">ATP-binding</keyword>
<dbReference type="SUPFAM" id="SSF52540">
    <property type="entry name" value="P-loop containing nucleoside triphosphate hydrolases"/>
    <property type="match status" value="1"/>
</dbReference>
<dbReference type="GO" id="GO:0009102">
    <property type="term" value="P:biotin biosynthetic process"/>
    <property type="evidence" value="ECO:0007669"/>
    <property type="project" value="UniProtKB-UniRule"/>
</dbReference>
<dbReference type="Gene3D" id="3.40.50.300">
    <property type="entry name" value="P-loop containing nucleotide triphosphate hydrolases"/>
    <property type="match status" value="1"/>
</dbReference>
<evidence type="ECO:0000256" key="8">
    <source>
        <dbReference type="HAMAP-Rule" id="MF_00336"/>
    </source>
</evidence>
<evidence type="ECO:0000256" key="6">
    <source>
        <dbReference type="ARBA" id="ARBA00022840"/>
    </source>
</evidence>
<keyword evidence="2 8" id="KW-0436">Ligase</keyword>
<gene>
    <name evidence="8" type="primary">bioD</name>
    <name evidence="9" type="ORF">MARGE09_P2131</name>
</gene>
<comment type="caution">
    <text evidence="8">Lacks conserved residue(s) required for the propagation of feature annotation.</text>
</comment>
<keyword evidence="7 8" id="KW-0460">Magnesium</keyword>
<keyword evidence="1 8" id="KW-0963">Cytoplasm</keyword>
<feature type="binding site" evidence="8">
    <location>
        <begin position="206"/>
        <end position="208"/>
    </location>
    <ligand>
        <name>ATP</name>
        <dbReference type="ChEBI" id="CHEBI:30616"/>
    </ligand>
</feature>
<feature type="binding site" evidence="8">
    <location>
        <position position="55"/>
    </location>
    <ligand>
        <name>Mg(2+)</name>
        <dbReference type="ChEBI" id="CHEBI:18420"/>
    </ligand>
</feature>
<dbReference type="InterPro" id="IPR027417">
    <property type="entry name" value="P-loop_NTPase"/>
</dbReference>
<dbReference type="EC" id="6.3.3.3" evidence="8"/>
<dbReference type="CDD" id="cd03109">
    <property type="entry name" value="DTBS"/>
    <property type="match status" value="1"/>
</dbReference>
<evidence type="ECO:0000313" key="10">
    <source>
        <dbReference type="Proteomes" id="UP001320119"/>
    </source>
</evidence>
<comment type="subcellular location">
    <subcellularLocation>
        <location evidence="8">Cytoplasm</location>
    </subcellularLocation>
</comment>
<dbReference type="AlphaFoldDB" id="A0AAN1WHX9"/>
<dbReference type="PANTHER" id="PTHR43210:SF5">
    <property type="entry name" value="DETHIOBIOTIN SYNTHETASE"/>
    <property type="match status" value="1"/>
</dbReference>
<dbReference type="Pfam" id="PF13500">
    <property type="entry name" value="AAA_26"/>
    <property type="match status" value="1"/>
</dbReference>
<dbReference type="InterPro" id="IPR004472">
    <property type="entry name" value="DTB_synth_BioD"/>
</dbReference>
<evidence type="ECO:0000256" key="1">
    <source>
        <dbReference type="ARBA" id="ARBA00022490"/>
    </source>
</evidence>
<name>A0AAN1WHX9_9GAMM</name>
<comment type="cofactor">
    <cofactor evidence="8">
        <name>Mg(2+)</name>
        <dbReference type="ChEBI" id="CHEBI:18420"/>
    </cofactor>
</comment>
<dbReference type="GO" id="GO:0042803">
    <property type="term" value="F:protein homodimerization activity"/>
    <property type="evidence" value="ECO:0007669"/>
    <property type="project" value="UniProtKB-ARBA"/>
</dbReference>
<evidence type="ECO:0000256" key="2">
    <source>
        <dbReference type="ARBA" id="ARBA00022598"/>
    </source>
</evidence>
<dbReference type="Proteomes" id="UP001320119">
    <property type="component" value="Chromosome"/>
</dbReference>
<feature type="binding site" evidence="8">
    <location>
        <position position="55"/>
    </location>
    <ligand>
        <name>ATP</name>
        <dbReference type="ChEBI" id="CHEBI:30616"/>
    </ligand>
</feature>
<dbReference type="EMBL" id="AP023086">
    <property type="protein sequence ID" value="BCD97930.1"/>
    <property type="molecule type" value="Genomic_DNA"/>
</dbReference>
<evidence type="ECO:0000313" key="9">
    <source>
        <dbReference type="EMBL" id="BCD97930.1"/>
    </source>
</evidence>
<evidence type="ECO:0000256" key="4">
    <source>
        <dbReference type="ARBA" id="ARBA00022741"/>
    </source>
</evidence>
<dbReference type="GO" id="GO:0000287">
    <property type="term" value="F:magnesium ion binding"/>
    <property type="evidence" value="ECO:0007669"/>
    <property type="project" value="UniProtKB-UniRule"/>
</dbReference>
<keyword evidence="10" id="KW-1185">Reference proteome</keyword>
<comment type="subunit">
    <text evidence="8">Homodimer.</text>
</comment>
<proteinExistence type="inferred from homology"/>
<dbReference type="KEGG" id="marq:MARGE09_P2131"/>
<feature type="binding site" evidence="8">
    <location>
        <position position="17"/>
    </location>
    <ligand>
        <name>Mg(2+)</name>
        <dbReference type="ChEBI" id="CHEBI:18420"/>
    </ligand>
</feature>
<protein>
    <recommendedName>
        <fullName evidence="8">ATP-dependent dethiobiotin synthetase BioD</fullName>
        <ecNumber evidence="8">6.3.3.3</ecNumber>
    </recommendedName>
    <alternativeName>
        <fullName evidence="8">DTB synthetase</fullName>
        <shortName evidence="8">DTBS</shortName>
    </alternativeName>
    <alternativeName>
        <fullName evidence="8">Dethiobiotin synthase</fullName>
    </alternativeName>
</protein>
<feature type="binding site" evidence="8">
    <location>
        <begin position="13"/>
        <end position="18"/>
    </location>
    <ligand>
        <name>ATP</name>
        <dbReference type="ChEBI" id="CHEBI:30616"/>
    </ligand>
</feature>
<keyword evidence="3 8" id="KW-0479">Metal-binding</keyword>
<dbReference type="GO" id="GO:0004141">
    <property type="term" value="F:dethiobiotin synthase activity"/>
    <property type="evidence" value="ECO:0007669"/>
    <property type="project" value="UniProtKB-UniRule"/>
</dbReference>
<dbReference type="PANTHER" id="PTHR43210">
    <property type="entry name" value="DETHIOBIOTIN SYNTHETASE"/>
    <property type="match status" value="1"/>
</dbReference>
<keyword evidence="4 8" id="KW-0547">Nucleotide-binding</keyword>
<dbReference type="GO" id="GO:0005829">
    <property type="term" value="C:cytosol"/>
    <property type="evidence" value="ECO:0007669"/>
    <property type="project" value="TreeGrafter"/>
</dbReference>
<sequence>MAKPLFIAGTDTDIGKTLIAAGLLKAFALQGVTTCALKPVAAGCSGDPGQLRNSDALLLQKTASVQLPYSQVNPVALAEPCSPHIAANLEGRRLQVARLEGFCRGVLMQSAKVCVIEGAGGWRVPLSERELISDLAKALNTPVVLVVGMRLGCLNHALLTAEAILRDSLPLVGWVANCVDANMPHLEENIETLKRSIAAPCLGVVPHLEVGVLEEDAVLKVANALQLPALAL</sequence>
<keyword evidence="5 8" id="KW-0093">Biotin biosynthesis</keyword>
<feature type="binding site" evidence="8">
    <location>
        <begin position="177"/>
        <end position="178"/>
    </location>
    <ligand>
        <name>ATP</name>
        <dbReference type="ChEBI" id="CHEBI:30616"/>
    </ligand>
</feature>